<dbReference type="InterPro" id="IPR036396">
    <property type="entry name" value="Cyt_P450_sf"/>
</dbReference>
<dbReference type="EMBL" id="CH476598">
    <property type="protein sequence ID" value="EAU35671.1"/>
    <property type="molecule type" value="Genomic_DNA"/>
</dbReference>
<evidence type="ECO:0000256" key="9">
    <source>
        <dbReference type="RuleBase" id="RU000461"/>
    </source>
</evidence>
<feature type="transmembrane region" description="Helical" evidence="10">
    <location>
        <begin position="12"/>
        <end position="32"/>
    </location>
</feature>
<organism evidence="11 12">
    <name type="scientific">Aspergillus terreus (strain NIH 2624 / FGSC A1156)</name>
    <dbReference type="NCBI Taxonomy" id="341663"/>
    <lineage>
        <taxon>Eukaryota</taxon>
        <taxon>Fungi</taxon>
        <taxon>Dikarya</taxon>
        <taxon>Ascomycota</taxon>
        <taxon>Pezizomycotina</taxon>
        <taxon>Eurotiomycetes</taxon>
        <taxon>Eurotiomycetidae</taxon>
        <taxon>Eurotiales</taxon>
        <taxon>Aspergillaceae</taxon>
        <taxon>Aspergillus</taxon>
        <taxon>Aspergillus subgen. Circumdati</taxon>
    </lineage>
</organism>
<dbReference type="PROSITE" id="PS00086">
    <property type="entry name" value="CYTOCHROME_P450"/>
    <property type="match status" value="1"/>
</dbReference>
<dbReference type="Proteomes" id="UP000007963">
    <property type="component" value="Unassembled WGS sequence"/>
</dbReference>
<dbReference type="GO" id="GO:0016705">
    <property type="term" value="F:oxidoreductase activity, acting on paired donors, with incorporation or reduction of molecular oxygen"/>
    <property type="evidence" value="ECO:0007669"/>
    <property type="project" value="InterPro"/>
</dbReference>
<dbReference type="OMA" id="EHMGFGF"/>
<dbReference type="RefSeq" id="XP_001213047.1">
    <property type="nucleotide sequence ID" value="XM_001213047.1"/>
</dbReference>
<evidence type="ECO:0000313" key="12">
    <source>
        <dbReference type="Proteomes" id="UP000007963"/>
    </source>
</evidence>
<keyword evidence="5 9" id="KW-0560">Oxidoreductase</keyword>
<dbReference type="GO" id="GO:0020037">
    <property type="term" value="F:heme binding"/>
    <property type="evidence" value="ECO:0007669"/>
    <property type="project" value="InterPro"/>
</dbReference>
<keyword evidence="6 8" id="KW-0408">Iron</keyword>
<keyword evidence="4 8" id="KW-0479">Metal-binding</keyword>
<keyword evidence="10" id="KW-0812">Transmembrane</keyword>
<dbReference type="PANTHER" id="PTHR46206">
    <property type="entry name" value="CYTOCHROME P450"/>
    <property type="match status" value="1"/>
</dbReference>
<sequence>MLDTVTELPRWDLISLIGLSVISTLFFLLSPFQRSPFPLINGKGTLELSSSNAKKRFLADAGNLIKIGLSKASVIRLVSDNDVKTVLHPKYVNDIRSHPALSFGTAIQKEFHADAGIHGFEPFKQGSTAGEIFQYAVRTKLTQSLEWHEVDLRASILGIVAQLSSRVFLGDQICRNPDWLRITVNYTVDSFIAAQDLRLWPKPLRPLVANFLPSCRKIRSELREATEIITPVLEERRKSKETQVREGRTPERYVDAMQWMEESAEGRPYDPAVAQLSFSLAAIHTTSDMLTQALLDLCGKDDLIKELREEIVTVIQGEGWKKTTLYKLKLMDSVLKESQRLKPVSIASMRRLASEDVKLSDGTIIPKGSSLFVSSDNMWDPSVYPDPEKFDPYRFLRLREIPGHETSAQLVSPSPEHMGFGFGKHACPGRFFAVNEIKIALCHILLKYDIRLPEGYTPAKRRMGISLDVDPLARLLVKRRQEEILL</sequence>
<evidence type="ECO:0000256" key="2">
    <source>
        <dbReference type="ARBA" id="ARBA00010617"/>
    </source>
</evidence>
<proteinExistence type="inferred from homology"/>
<evidence type="ECO:0000256" key="4">
    <source>
        <dbReference type="ARBA" id="ARBA00022723"/>
    </source>
</evidence>
<name>Q0CR15_ASPTN</name>
<dbReference type="InterPro" id="IPR002403">
    <property type="entry name" value="Cyt_P450_E_grp-IV"/>
</dbReference>
<keyword evidence="7 9" id="KW-0503">Monooxygenase</keyword>
<dbReference type="Gene3D" id="1.10.630.10">
    <property type="entry name" value="Cytochrome P450"/>
    <property type="match status" value="1"/>
</dbReference>
<keyword evidence="3 8" id="KW-0349">Heme</keyword>
<dbReference type="PRINTS" id="PR00385">
    <property type="entry name" value="P450"/>
</dbReference>
<gene>
    <name evidence="11" type="ORF">ATEG_03869</name>
</gene>
<evidence type="ECO:0000256" key="1">
    <source>
        <dbReference type="ARBA" id="ARBA00001971"/>
    </source>
</evidence>
<dbReference type="GO" id="GO:0004497">
    <property type="term" value="F:monooxygenase activity"/>
    <property type="evidence" value="ECO:0007669"/>
    <property type="project" value="UniProtKB-KW"/>
</dbReference>
<evidence type="ECO:0000256" key="8">
    <source>
        <dbReference type="PIRSR" id="PIRSR602403-1"/>
    </source>
</evidence>
<evidence type="ECO:0000256" key="7">
    <source>
        <dbReference type="ARBA" id="ARBA00023033"/>
    </source>
</evidence>
<reference evidence="12" key="1">
    <citation type="submission" date="2005-09" db="EMBL/GenBank/DDBJ databases">
        <title>Annotation of the Aspergillus terreus NIH2624 genome.</title>
        <authorList>
            <person name="Birren B.W."/>
            <person name="Lander E.S."/>
            <person name="Galagan J.E."/>
            <person name="Nusbaum C."/>
            <person name="Devon K."/>
            <person name="Henn M."/>
            <person name="Ma L.-J."/>
            <person name="Jaffe D.B."/>
            <person name="Butler J."/>
            <person name="Alvarez P."/>
            <person name="Gnerre S."/>
            <person name="Grabherr M."/>
            <person name="Kleber M."/>
            <person name="Mauceli E.W."/>
            <person name="Brockman W."/>
            <person name="Rounsley S."/>
            <person name="Young S.K."/>
            <person name="LaButti K."/>
            <person name="Pushparaj V."/>
            <person name="DeCaprio D."/>
            <person name="Crawford M."/>
            <person name="Koehrsen M."/>
            <person name="Engels R."/>
            <person name="Montgomery P."/>
            <person name="Pearson M."/>
            <person name="Howarth C."/>
            <person name="Larson L."/>
            <person name="Luoma S."/>
            <person name="White J."/>
            <person name="Alvarado L."/>
            <person name="Kodira C.D."/>
            <person name="Zeng Q."/>
            <person name="Oleary S."/>
            <person name="Yandava C."/>
            <person name="Denning D.W."/>
            <person name="Nierman W.C."/>
            <person name="Milne T."/>
            <person name="Madden K."/>
        </authorList>
    </citation>
    <scope>NUCLEOTIDE SEQUENCE [LARGE SCALE GENOMIC DNA]</scope>
    <source>
        <strain evidence="12">NIH 2624 / FGSC A1156</strain>
    </source>
</reference>
<protein>
    <submittedName>
        <fullName evidence="11">Uncharacterized protein</fullName>
    </submittedName>
</protein>
<dbReference type="GeneID" id="4318389"/>
<evidence type="ECO:0000256" key="6">
    <source>
        <dbReference type="ARBA" id="ARBA00023004"/>
    </source>
</evidence>
<accession>Q0CR15</accession>
<comment type="similarity">
    <text evidence="2 9">Belongs to the cytochrome P450 family.</text>
</comment>
<dbReference type="HOGENOM" id="CLU_022195_0_3_1"/>
<dbReference type="eggNOG" id="KOG0156">
    <property type="taxonomic scope" value="Eukaryota"/>
</dbReference>
<dbReference type="GO" id="GO:0005506">
    <property type="term" value="F:iron ion binding"/>
    <property type="evidence" value="ECO:0007669"/>
    <property type="project" value="InterPro"/>
</dbReference>
<dbReference type="VEuPathDB" id="FungiDB:ATEG_03869"/>
<evidence type="ECO:0000256" key="10">
    <source>
        <dbReference type="SAM" id="Phobius"/>
    </source>
</evidence>
<dbReference type="SUPFAM" id="SSF48264">
    <property type="entry name" value="Cytochrome P450"/>
    <property type="match status" value="1"/>
</dbReference>
<evidence type="ECO:0000313" key="11">
    <source>
        <dbReference type="EMBL" id="EAU35671.1"/>
    </source>
</evidence>
<comment type="cofactor">
    <cofactor evidence="1 8">
        <name>heme</name>
        <dbReference type="ChEBI" id="CHEBI:30413"/>
    </cofactor>
</comment>
<keyword evidence="10" id="KW-1133">Transmembrane helix</keyword>
<dbReference type="AlphaFoldDB" id="Q0CR15"/>
<dbReference type="InterPro" id="IPR017972">
    <property type="entry name" value="Cyt_P450_CS"/>
</dbReference>
<dbReference type="InterPro" id="IPR001128">
    <property type="entry name" value="Cyt_P450"/>
</dbReference>
<dbReference type="CDD" id="cd11041">
    <property type="entry name" value="CYP503A1-like"/>
    <property type="match status" value="1"/>
</dbReference>
<feature type="binding site" description="axial binding residue" evidence="8">
    <location>
        <position position="427"/>
    </location>
    <ligand>
        <name>heme</name>
        <dbReference type="ChEBI" id="CHEBI:30413"/>
    </ligand>
    <ligandPart>
        <name>Fe</name>
        <dbReference type="ChEBI" id="CHEBI:18248"/>
    </ligandPart>
</feature>
<dbReference type="PANTHER" id="PTHR46206:SF2">
    <property type="entry name" value="CYTOCHROME P450 MONOOXYGENASE AUSG-RELATED"/>
    <property type="match status" value="1"/>
</dbReference>
<dbReference type="STRING" id="341663.Q0CR15"/>
<dbReference type="Pfam" id="PF00067">
    <property type="entry name" value="p450"/>
    <property type="match status" value="1"/>
</dbReference>
<evidence type="ECO:0000256" key="5">
    <source>
        <dbReference type="ARBA" id="ARBA00023002"/>
    </source>
</evidence>
<dbReference type="OrthoDB" id="1844152at2759"/>
<evidence type="ECO:0000256" key="3">
    <source>
        <dbReference type="ARBA" id="ARBA00022617"/>
    </source>
</evidence>
<keyword evidence="10" id="KW-0472">Membrane</keyword>
<dbReference type="GO" id="GO:0019748">
    <property type="term" value="P:secondary metabolic process"/>
    <property type="evidence" value="ECO:0007669"/>
    <property type="project" value="UniProtKB-ARBA"/>
</dbReference>
<dbReference type="PRINTS" id="PR00465">
    <property type="entry name" value="EP450IV"/>
</dbReference>